<evidence type="ECO:0000259" key="2">
    <source>
        <dbReference type="Pfam" id="PF15232"/>
    </source>
</evidence>
<keyword evidence="4" id="KW-1185">Reference proteome</keyword>
<protein>
    <recommendedName>
        <fullName evidence="2">DUF4585 domain-containing protein</fullName>
    </recommendedName>
</protein>
<name>A0AAD7RJK5_9TELE</name>
<gene>
    <name evidence="3" type="ORF">AAFF_G00191120</name>
</gene>
<sequence>MANQAALEKLKAAVKTMEQLYVFDRNEWKRKTEPQPITDSHVLSLIAREEHSGLERDEFEEELGNIASSLAASNVERLFRRDSYPNSDKSPPTLVSAPPVLDLSPKKEEKDFPKMTHIPFSLEEKDGAKSQPHLIGAFSNKSATTLTQSQKASSSTVSSASYKSSQPHAAASSHAPFSTKSFVPKSPKLPLSLKISRPRRAADDRERPNGVEAEKPFPPQANVSAAADSENYLTIPIKAHAGEAKPAAPSSREQTSVYTFTASGGKPQTASHPGQGDARRQEDSRQSPKRSTIVMETRSADTPTATIYHHPLQMAMSAAQPQVFCFSPSVAQQPSVEHFQQMQRKMLLDPTTGHYYLVDTPVQPATKRLFDPETGQYVDVPMPQQPMTPMSMPMSPLAMNPGAYGPTYMFYPGFLPTPTMMPARTLQSQLSMHSEGDDGDKGPLTMGPHGELAYMESPYYIPTGKSPQAPAASQHITSRGATGFSDGKPVISITSQQGPRIIAPPSFDGTTMSFVVEHR</sequence>
<evidence type="ECO:0000313" key="4">
    <source>
        <dbReference type="Proteomes" id="UP001221898"/>
    </source>
</evidence>
<feature type="compositionally biased region" description="Basic and acidic residues" evidence="1">
    <location>
        <begin position="200"/>
        <end position="215"/>
    </location>
</feature>
<reference evidence="3" key="1">
    <citation type="journal article" date="2023" name="Science">
        <title>Genome structures resolve the early diversification of teleost fishes.</title>
        <authorList>
            <person name="Parey E."/>
            <person name="Louis A."/>
            <person name="Montfort J."/>
            <person name="Bouchez O."/>
            <person name="Roques C."/>
            <person name="Iampietro C."/>
            <person name="Lluch J."/>
            <person name="Castinel A."/>
            <person name="Donnadieu C."/>
            <person name="Desvignes T."/>
            <person name="Floi Bucao C."/>
            <person name="Jouanno E."/>
            <person name="Wen M."/>
            <person name="Mejri S."/>
            <person name="Dirks R."/>
            <person name="Jansen H."/>
            <person name="Henkel C."/>
            <person name="Chen W.J."/>
            <person name="Zahm M."/>
            <person name="Cabau C."/>
            <person name="Klopp C."/>
            <person name="Thompson A.W."/>
            <person name="Robinson-Rechavi M."/>
            <person name="Braasch I."/>
            <person name="Lecointre G."/>
            <person name="Bobe J."/>
            <person name="Postlethwait J.H."/>
            <person name="Berthelot C."/>
            <person name="Roest Crollius H."/>
            <person name="Guiguen Y."/>
        </authorList>
    </citation>
    <scope>NUCLEOTIDE SEQUENCE</scope>
    <source>
        <strain evidence="3">NC1722</strain>
    </source>
</reference>
<dbReference type="EMBL" id="JAINUG010000255">
    <property type="protein sequence ID" value="KAJ8385235.1"/>
    <property type="molecule type" value="Genomic_DNA"/>
</dbReference>
<organism evidence="3 4">
    <name type="scientific">Aldrovandia affinis</name>
    <dbReference type="NCBI Taxonomy" id="143900"/>
    <lineage>
        <taxon>Eukaryota</taxon>
        <taxon>Metazoa</taxon>
        <taxon>Chordata</taxon>
        <taxon>Craniata</taxon>
        <taxon>Vertebrata</taxon>
        <taxon>Euteleostomi</taxon>
        <taxon>Actinopterygii</taxon>
        <taxon>Neopterygii</taxon>
        <taxon>Teleostei</taxon>
        <taxon>Notacanthiformes</taxon>
        <taxon>Halosauridae</taxon>
        <taxon>Aldrovandia</taxon>
    </lineage>
</organism>
<dbReference type="AlphaFoldDB" id="A0AAD7RJK5"/>
<feature type="compositionally biased region" description="Basic and acidic residues" evidence="1">
    <location>
        <begin position="277"/>
        <end position="286"/>
    </location>
</feature>
<dbReference type="PANTHER" id="PTHR33775">
    <property type="entry name" value="CARDIAC-ENRICHED FHL2-INTERACTING PROTEIN-RELATED"/>
    <property type="match status" value="1"/>
</dbReference>
<feature type="region of interest" description="Disordered" evidence="1">
    <location>
        <begin position="170"/>
        <end position="222"/>
    </location>
</feature>
<feature type="region of interest" description="Disordered" evidence="1">
    <location>
        <begin position="465"/>
        <end position="484"/>
    </location>
</feature>
<dbReference type="Pfam" id="PF15232">
    <property type="entry name" value="DUF4585"/>
    <property type="match status" value="1"/>
</dbReference>
<feature type="compositionally biased region" description="Polar residues" evidence="1">
    <location>
        <begin position="261"/>
        <end position="272"/>
    </location>
</feature>
<accession>A0AAD7RJK5</accession>
<proteinExistence type="predicted"/>
<dbReference type="Proteomes" id="UP001221898">
    <property type="component" value="Unassembled WGS sequence"/>
</dbReference>
<feature type="domain" description="DUF4585" evidence="2">
    <location>
        <begin position="340"/>
        <end position="404"/>
    </location>
</feature>
<feature type="region of interest" description="Disordered" evidence="1">
    <location>
        <begin position="261"/>
        <end position="295"/>
    </location>
</feature>
<dbReference type="InterPro" id="IPR027838">
    <property type="entry name" value="DUF4585"/>
</dbReference>
<dbReference type="PANTHER" id="PTHR33775:SF4">
    <property type="entry name" value="CHROMOSOME 4 OPEN READING FRAME 54"/>
    <property type="match status" value="1"/>
</dbReference>
<comment type="caution">
    <text evidence="3">The sequence shown here is derived from an EMBL/GenBank/DDBJ whole genome shotgun (WGS) entry which is preliminary data.</text>
</comment>
<feature type="region of interest" description="Disordered" evidence="1">
    <location>
        <begin position="82"/>
        <end position="112"/>
    </location>
</feature>
<dbReference type="InterPro" id="IPR052303">
    <property type="entry name" value="CEFIP"/>
</dbReference>
<evidence type="ECO:0000313" key="3">
    <source>
        <dbReference type="EMBL" id="KAJ8385235.1"/>
    </source>
</evidence>
<evidence type="ECO:0000256" key="1">
    <source>
        <dbReference type="SAM" id="MobiDB-lite"/>
    </source>
</evidence>